<evidence type="ECO:0000313" key="1">
    <source>
        <dbReference type="EMBL" id="CAA2955340.1"/>
    </source>
</evidence>
<dbReference type="Gramene" id="OE9A039508T1">
    <property type="protein sequence ID" value="OE9A039508C1"/>
    <property type="gene ID" value="OE9A039508"/>
</dbReference>
<name>A0A8S0PPJ9_OLEEU</name>
<proteinExistence type="predicted"/>
<sequence>MIGCIRAMRGCSLIFRHFWEVLGTLYRPRAGRVLATVGMQPNFQAFVDSLWARPCLGRIMVKAVTEPNFQAILGSFMDTVCKLCPRCGRDASRLSVIFRQFLEHDVQAMSGMRLVRSRDAASFSGKFRDTACRLCLGCCRDTS</sequence>
<dbReference type="Proteomes" id="UP000594638">
    <property type="component" value="Unassembled WGS sequence"/>
</dbReference>
<evidence type="ECO:0000313" key="2">
    <source>
        <dbReference type="Proteomes" id="UP000594638"/>
    </source>
</evidence>
<dbReference type="EMBL" id="CACTIH010000146">
    <property type="protein sequence ID" value="CAA2955340.1"/>
    <property type="molecule type" value="Genomic_DNA"/>
</dbReference>
<reference evidence="1 2" key="1">
    <citation type="submission" date="2019-12" db="EMBL/GenBank/DDBJ databases">
        <authorList>
            <person name="Alioto T."/>
            <person name="Alioto T."/>
            <person name="Gomez Garrido J."/>
        </authorList>
    </citation>
    <scope>NUCLEOTIDE SEQUENCE [LARGE SCALE GENOMIC DNA]</scope>
</reference>
<organism evidence="1 2">
    <name type="scientific">Olea europaea subsp. europaea</name>
    <dbReference type="NCBI Taxonomy" id="158383"/>
    <lineage>
        <taxon>Eukaryota</taxon>
        <taxon>Viridiplantae</taxon>
        <taxon>Streptophyta</taxon>
        <taxon>Embryophyta</taxon>
        <taxon>Tracheophyta</taxon>
        <taxon>Spermatophyta</taxon>
        <taxon>Magnoliopsida</taxon>
        <taxon>eudicotyledons</taxon>
        <taxon>Gunneridae</taxon>
        <taxon>Pentapetalae</taxon>
        <taxon>asterids</taxon>
        <taxon>lamiids</taxon>
        <taxon>Lamiales</taxon>
        <taxon>Oleaceae</taxon>
        <taxon>Oleeae</taxon>
        <taxon>Olea</taxon>
    </lineage>
</organism>
<keyword evidence="2" id="KW-1185">Reference proteome</keyword>
<protein>
    <submittedName>
        <fullName evidence="1">Uncharacterized protein</fullName>
    </submittedName>
</protein>
<gene>
    <name evidence="1" type="ORF">OLEA9_A039508</name>
</gene>
<accession>A0A8S0PPJ9</accession>
<comment type="caution">
    <text evidence="1">The sequence shown here is derived from an EMBL/GenBank/DDBJ whole genome shotgun (WGS) entry which is preliminary data.</text>
</comment>
<dbReference type="AlphaFoldDB" id="A0A8S0PPJ9"/>